<evidence type="ECO:0000313" key="2">
    <source>
        <dbReference type="Proteomes" id="UP001165122"/>
    </source>
</evidence>
<dbReference type="EMBL" id="BRXW01000367">
    <property type="protein sequence ID" value="GMH48372.1"/>
    <property type="molecule type" value="Genomic_DNA"/>
</dbReference>
<keyword evidence="2" id="KW-1185">Reference proteome</keyword>
<name>A0A9W6Z573_9STRA</name>
<organism evidence="1 2">
    <name type="scientific">Triparma laevis f. longispina</name>
    <dbReference type="NCBI Taxonomy" id="1714387"/>
    <lineage>
        <taxon>Eukaryota</taxon>
        <taxon>Sar</taxon>
        <taxon>Stramenopiles</taxon>
        <taxon>Ochrophyta</taxon>
        <taxon>Bolidophyceae</taxon>
        <taxon>Parmales</taxon>
        <taxon>Triparmaceae</taxon>
        <taxon>Triparma</taxon>
    </lineage>
</organism>
<proteinExistence type="predicted"/>
<evidence type="ECO:0000313" key="1">
    <source>
        <dbReference type="EMBL" id="GMH48372.1"/>
    </source>
</evidence>
<dbReference type="AlphaFoldDB" id="A0A9W6Z573"/>
<sequence>MSDSAPILSFTLPQVQAWLLRTVDGVLLDGKIIGDEDDERTRMMMSAFLDFALDNLLTEEATLVKGSPATSANDPPIKPVPI</sequence>
<accession>A0A9W6Z573</accession>
<comment type="caution">
    <text evidence="1">The sequence shown here is derived from an EMBL/GenBank/DDBJ whole genome shotgun (WGS) entry which is preliminary data.</text>
</comment>
<reference evidence="2" key="1">
    <citation type="journal article" date="2023" name="Commun. Biol.">
        <title>Genome analysis of Parmales, the sister group of diatoms, reveals the evolutionary specialization of diatoms from phago-mixotrophs to photoautotrophs.</title>
        <authorList>
            <person name="Ban H."/>
            <person name="Sato S."/>
            <person name="Yoshikawa S."/>
            <person name="Yamada K."/>
            <person name="Nakamura Y."/>
            <person name="Ichinomiya M."/>
            <person name="Sato N."/>
            <person name="Blanc-Mathieu R."/>
            <person name="Endo H."/>
            <person name="Kuwata A."/>
            <person name="Ogata H."/>
        </authorList>
    </citation>
    <scope>NUCLEOTIDE SEQUENCE [LARGE SCALE GENOMIC DNA]</scope>
    <source>
        <strain evidence="2">NIES 3700</strain>
    </source>
</reference>
<protein>
    <submittedName>
        <fullName evidence="1">Uncharacterized protein</fullName>
    </submittedName>
</protein>
<gene>
    <name evidence="1" type="ORF">TrLO_g4526</name>
</gene>
<dbReference type="Proteomes" id="UP001165122">
    <property type="component" value="Unassembled WGS sequence"/>
</dbReference>